<sequence length="323" mass="36952">MREFTSPFIKDPDYFDRKIRAMWFSGGGLGATFHTHGREAGAEGVWNAQGQVRIAYDAPVVTTWKTGAFQDGSTQKSKKNLHRDLELGFHITETEMPPRTAEDNESEFRKIFDYEPDPWDDDPEPTRLHIETERSGERMLDLMLSEAPICDFDVDPIEQQYFNLLLKLRAGQPFWYEADVVTSFKSGASAADGYIEIENPTDQPLRHKWVLTRATWTLPDFSWRGGKYRRRPGGLYKSRTITLPPLTDVQGGAVVSLDSRDLHIRDVHYTNLLPLLGGQYFQHIIPPYTPRQQLPISFKDAPAGGAMAQLVQPRRWSRPWGLE</sequence>
<dbReference type="EMBL" id="JN698994">
    <property type="protein sequence ID" value="AER47574.1"/>
    <property type="molecule type" value="Genomic_DNA"/>
</dbReference>
<evidence type="ECO:0000313" key="2">
    <source>
        <dbReference type="Proteomes" id="UP000005857"/>
    </source>
</evidence>
<proteinExistence type="predicted"/>
<dbReference type="Proteomes" id="UP000005857">
    <property type="component" value="Segment"/>
</dbReference>
<dbReference type="RefSeq" id="YP_009018708.1">
    <property type="nucleotide sequence ID" value="NC_023744.1"/>
</dbReference>
<dbReference type="GeneID" id="18990018"/>
<name>G8I4D0_9CAUD</name>
<accession>G8I4D0</accession>
<reference evidence="1 2" key="1">
    <citation type="journal article" date="2012" name="J. Virol.">
        <title>Complete Genome Sequences of 138 Mycobacteriophages.</title>
        <authorList>
            <consortium name="the Science Education Alliance Phage Hunters Advancing Genomics and Evolutionary Science Program"/>
            <consortium name="the KwaZulu-Natal Research Institute for Tuberculosis and HIV Mycobacterial Genetics Course Students"/>
            <consortium name="the Phage Hunters Integrating Research and Education Program"/>
            <person name="Hatfull G.F."/>
        </authorList>
    </citation>
    <scope>NUCLEOTIDE SEQUENCE [LARGE SCALE GENOMIC DNA]</scope>
</reference>
<dbReference type="KEGG" id="vg:18990018"/>
<dbReference type="OrthoDB" id="2201at10239"/>
<organism evidence="1 2">
    <name type="scientific">Mycobacterium phage DS6A</name>
    <dbReference type="NCBI Taxonomy" id="45764"/>
    <lineage>
        <taxon>Viruses</taxon>
        <taxon>Duplodnaviria</taxon>
        <taxon>Heunggongvirae</taxon>
        <taxon>Uroviricota</taxon>
        <taxon>Caudoviricetes</taxon>
        <taxon>Hnatkovirus</taxon>
        <taxon>Hnatkovirus DS6A</taxon>
    </lineage>
</organism>
<keyword evidence="2" id="KW-1185">Reference proteome</keyword>
<evidence type="ECO:0000313" key="1">
    <source>
        <dbReference type="EMBL" id="AER47574.1"/>
    </source>
</evidence>
<gene>
    <name evidence="1" type="primary">20</name>
    <name evidence="1" type="ORF">DS6A_20</name>
</gene>
<protein>
    <submittedName>
        <fullName evidence="1">Minor tail subunit</fullName>
    </submittedName>
</protein>